<name>A0ABQ1GZB2_9SPHN</name>
<dbReference type="InterPro" id="IPR039426">
    <property type="entry name" value="TonB-dep_rcpt-like"/>
</dbReference>
<evidence type="ECO:0000256" key="4">
    <source>
        <dbReference type="ARBA" id="ARBA00022692"/>
    </source>
</evidence>
<organism evidence="13 14">
    <name type="scientific">Sphingomonas psychrolutea</name>
    <dbReference type="NCBI Taxonomy" id="1259676"/>
    <lineage>
        <taxon>Bacteria</taxon>
        <taxon>Pseudomonadati</taxon>
        <taxon>Pseudomonadota</taxon>
        <taxon>Alphaproteobacteria</taxon>
        <taxon>Sphingomonadales</taxon>
        <taxon>Sphingomonadaceae</taxon>
        <taxon>Sphingomonas</taxon>
    </lineage>
</organism>
<dbReference type="Pfam" id="PF07715">
    <property type="entry name" value="Plug"/>
    <property type="match status" value="1"/>
</dbReference>
<evidence type="ECO:0000256" key="10">
    <source>
        <dbReference type="SAM" id="SignalP"/>
    </source>
</evidence>
<dbReference type="PROSITE" id="PS52016">
    <property type="entry name" value="TONB_DEPENDENT_REC_3"/>
    <property type="match status" value="1"/>
</dbReference>
<keyword evidence="13" id="KW-0675">Receptor</keyword>
<evidence type="ECO:0000313" key="14">
    <source>
        <dbReference type="Proteomes" id="UP000618591"/>
    </source>
</evidence>
<protein>
    <submittedName>
        <fullName evidence="13">TonB-dependent receptor</fullName>
    </submittedName>
</protein>
<keyword evidence="10" id="KW-0732">Signal</keyword>
<evidence type="ECO:0000256" key="7">
    <source>
        <dbReference type="ARBA" id="ARBA00023237"/>
    </source>
</evidence>
<sequence length="940" mass="99155">MSTDCNVFSSLGDLTVIYRNAISLLALAVGSVATPAFAEAGSAERTTPGVQAGEPAPVAADEKDTEIVVIGTRRTDRSVTESASPIDVISAAELAAQPAVNMLDAVRNLVPSFFVPQNTISDASTFVRAPSLRGLGADQILVMINGKRYNRSALVNVYTGADTALSFGSQGADIGNIPAIAVGNLQVLRDGATAQYGADALAGVLNYSIRKDVGIEAQALYGQTYRGDGESKIFSGYGGLKIGDRGFVSVAGEYYDQGQTSRGVTRASAITIQANNPSVAVPNPAQIWGTSPGHGYKLFANAALDVGAQSQIYFTGNLAHSETNQSFNYRPSQTNGGFVRSDGTTNSTVTLNRNGSFNPIFTTACPAGNATCPTGGFVNSPNATFANINNGATFSFTSIYPGGFTPRFIGKVDQIYGTLGFKGKADSGFTYDLSGTLSRNSLDLSMTNSLSASYGPQSQTSFQFGKLIQSEITLNADFTYPVEVGFDSPIVLAAGSEYRRERYEKTTGDLQSYGAGPFASQPLYDQIAPGVYQRTIVRDAAGAPVLLNGAVQPVTATQSPAASGYGGTSPNFAGVSTQKSYAFYVAAETDITKALTVGFAGRYENYNTFGGVVVGKANALYRITDAVSIRATVGNGFHAPSPGQNNTQVVTTNFLGGNQVQTGTYPTSSAIAQFYGAGLLKPERSTNYGAGIVLKPTSALSLTVDGYIIEIRNRIGISQNFTVTPANITALPSLASVGLGGVVNYFTNGFDVSSKGIEAVANYRTKLLGGPLNFTLAYSYNNLKAKNIKLTTSGQPLVSLQQQYNIANLAPRNRITASAGWQVDNFTINARANYYGEWSNALEYNLRAPLPTDTTAPPSQIFSGKTLFDLDVSYTVAKHYTLTLGANNLFNIFPDKVQASPVNPIYALSGGLNDGQVYPRSGGPFGMNGGFYYARLRVKY</sequence>
<dbReference type="Pfam" id="PF00593">
    <property type="entry name" value="TonB_dep_Rec_b-barrel"/>
    <property type="match status" value="1"/>
</dbReference>
<comment type="caution">
    <text evidence="13">The sequence shown here is derived from an EMBL/GenBank/DDBJ whole genome shotgun (WGS) entry which is preliminary data.</text>
</comment>
<feature type="domain" description="TonB-dependent receptor plug" evidence="12">
    <location>
        <begin position="80"/>
        <end position="204"/>
    </location>
</feature>
<reference evidence="14" key="1">
    <citation type="journal article" date="2019" name="Int. J. Syst. Evol. Microbiol.">
        <title>The Global Catalogue of Microorganisms (GCM) 10K type strain sequencing project: providing services to taxonomists for standard genome sequencing and annotation.</title>
        <authorList>
            <consortium name="The Broad Institute Genomics Platform"/>
            <consortium name="The Broad Institute Genome Sequencing Center for Infectious Disease"/>
            <person name="Wu L."/>
            <person name="Ma J."/>
        </authorList>
    </citation>
    <scope>NUCLEOTIDE SEQUENCE [LARGE SCALE GENOMIC DNA]</scope>
    <source>
        <strain evidence="14">CGMCC 1.10106</strain>
    </source>
</reference>
<evidence type="ECO:0000259" key="11">
    <source>
        <dbReference type="Pfam" id="PF00593"/>
    </source>
</evidence>
<proteinExistence type="inferred from homology"/>
<evidence type="ECO:0000256" key="5">
    <source>
        <dbReference type="ARBA" id="ARBA00023077"/>
    </source>
</evidence>
<dbReference type="InterPro" id="IPR000531">
    <property type="entry name" value="Beta-barrel_TonB"/>
</dbReference>
<dbReference type="Gene3D" id="2.170.130.10">
    <property type="entry name" value="TonB-dependent receptor, plug domain"/>
    <property type="match status" value="1"/>
</dbReference>
<dbReference type="EMBL" id="BMDW01000015">
    <property type="protein sequence ID" value="GGA53514.1"/>
    <property type="molecule type" value="Genomic_DNA"/>
</dbReference>
<gene>
    <name evidence="13" type="ORF">GCM10011395_24880</name>
</gene>
<keyword evidence="3 8" id="KW-1134">Transmembrane beta strand</keyword>
<evidence type="ECO:0000259" key="12">
    <source>
        <dbReference type="Pfam" id="PF07715"/>
    </source>
</evidence>
<evidence type="ECO:0000256" key="1">
    <source>
        <dbReference type="ARBA" id="ARBA00004571"/>
    </source>
</evidence>
<dbReference type="InterPro" id="IPR036942">
    <property type="entry name" value="Beta-barrel_TonB_sf"/>
</dbReference>
<dbReference type="SUPFAM" id="SSF56935">
    <property type="entry name" value="Porins"/>
    <property type="match status" value="1"/>
</dbReference>
<keyword evidence="2 8" id="KW-0813">Transport</keyword>
<evidence type="ECO:0000256" key="2">
    <source>
        <dbReference type="ARBA" id="ARBA00022448"/>
    </source>
</evidence>
<dbReference type="InterPro" id="IPR012910">
    <property type="entry name" value="Plug_dom"/>
</dbReference>
<feature type="domain" description="TonB-dependent receptor-like beta-barrel" evidence="11">
    <location>
        <begin position="390"/>
        <end position="889"/>
    </location>
</feature>
<dbReference type="PANTHER" id="PTHR47234:SF3">
    <property type="entry name" value="SECRETIN_TONB SHORT N-TERMINAL DOMAIN-CONTAINING PROTEIN"/>
    <property type="match status" value="1"/>
</dbReference>
<dbReference type="Proteomes" id="UP000618591">
    <property type="component" value="Unassembled WGS sequence"/>
</dbReference>
<comment type="similarity">
    <text evidence="8 9">Belongs to the TonB-dependent receptor family.</text>
</comment>
<evidence type="ECO:0000256" key="3">
    <source>
        <dbReference type="ARBA" id="ARBA00022452"/>
    </source>
</evidence>
<evidence type="ECO:0000313" key="13">
    <source>
        <dbReference type="EMBL" id="GGA53514.1"/>
    </source>
</evidence>
<comment type="subcellular location">
    <subcellularLocation>
        <location evidence="1 8">Cell outer membrane</location>
        <topology evidence="1 8">Multi-pass membrane protein</topology>
    </subcellularLocation>
</comment>
<keyword evidence="7 8" id="KW-0998">Cell outer membrane</keyword>
<accession>A0ABQ1GZB2</accession>
<evidence type="ECO:0000256" key="6">
    <source>
        <dbReference type="ARBA" id="ARBA00023136"/>
    </source>
</evidence>
<keyword evidence="14" id="KW-1185">Reference proteome</keyword>
<keyword evidence="6 8" id="KW-0472">Membrane</keyword>
<keyword evidence="5 9" id="KW-0798">TonB box</keyword>
<dbReference type="PANTHER" id="PTHR47234">
    <property type="match status" value="1"/>
</dbReference>
<evidence type="ECO:0000256" key="9">
    <source>
        <dbReference type="RuleBase" id="RU003357"/>
    </source>
</evidence>
<dbReference type="InterPro" id="IPR037066">
    <property type="entry name" value="Plug_dom_sf"/>
</dbReference>
<keyword evidence="4 8" id="KW-0812">Transmembrane</keyword>
<feature type="signal peptide" evidence="10">
    <location>
        <begin position="1"/>
        <end position="38"/>
    </location>
</feature>
<feature type="chain" id="PRO_5045786382" evidence="10">
    <location>
        <begin position="39"/>
        <end position="940"/>
    </location>
</feature>
<evidence type="ECO:0000256" key="8">
    <source>
        <dbReference type="PROSITE-ProRule" id="PRU01360"/>
    </source>
</evidence>
<dbReference type="Gene3D" id="2.40.170.20">
    <property type="entry name" value="TonB-dependent receptor, beta-barrel domain"/>
    <property type="match status" value="1"/>
</dbReference>